<feature type="compositionally biased region" description="Low complexity" evidence="1">
    <location>
        <begin position="193"/>
        <end position="202"/>
    </location>
</feature>
<feature type="region of interest" description="Disordered" evidence="1">
    <location>
        <begin position="193"/>
        <end position="225"/>
    </location>
</feature>
<organism evidence="2 3">
    <name type="scientific">Cichlidogyrus casuarinus</name>
    <dbReference type="NCBI Taxonomy" id="1844966"/>
    <lineage>
        <taxon>Eukaryota</taxon>
        <taxon>Metazoa</taxon>
        <taxon>Spiralia</taxon>
        <taxon>Lophotrochozoa</taxon>
        <taxon>Platyhelminthes</taxon>
        <taxon>Monogenea</taxon>
        <taxon>Monopisthocotylea</taxon>
        <taxon>Dactylogyridea</taxon>
        <taxon>Ancyrocephalidae</taxon>
        <taxon>Cichlidogyrus</taxon>
    </lineage>
</organism>
<reference evidence="2 3" key="1">
    <citation type="submission" date="2024-11" db="EMBL/GenBank/DDBJ databases">
        <title>Adaptive evolution of stress response genes in parasites aligns with host niche diversity.</title>
        <authorList>
            <person name="Hahn C."/>
            <person name="Resl P."/>
        </authorList>
    </citation>
    <scope>NUCLEOTIDE SEQUENCE [LARGE SCALE GENOMIC DNA]</scope>
    <source>
        <strain evidence="2">EGGRZ-B1_66</strain>
        <tissue evidence="2">Body</tissue>
    </source>
</reference>
<proteinExistence type="predicted"/>
<protein>
    <submittedName>
        <fullName evidence="2">WD repeat domain</fullName>
    </submittedName>
</protein>
<dbReference type="Proteomes" id="UP001626550">
    <property type="component" value="Unassembled WGS sequence"/>
</dbReference>
<dbReference type="SUPFAM" id="SSF50978">
    <property type="entry name" value="WD40 repeat-like"/>
    <property type="match status" value="1"/>
</dbReference>
<gene>
    <name evidence="2" type="primary">APAF1_4</name>
    <name evidence="2" type="ORF">Ciccas_010261</name>
</gene>
<feature type="non-terminal residue" evidence="2">
    <location>
        <position position="1"/>
    </location>
</feature>
<dbReference type="Gene3D" id="2.130.10.10">
    <property type="entry name" value="YVTN repeat-like/Quinoprotein amine dehydrogenase"/>
    <property type="match status" value="1"/>
</dbReference>
<dbReference type="AlphaFoldDB" id="A0ABD2PUM2"/>
<comment type="caution">
    <text evidence="2">The sequence shown here is derived from an EMBL/GenBank/DDBJ whole genome shotgun (WGS) entry which is preliminary data.</text>
</comment>
<evidence type="ECO:0000313" key="2">
    <source>
        <dbReference type="EMBL" id="KAL3311161.1"/>
    </source>
</evidence>
<dbReference type="InterPro" id="IPR015943">
    <property type="entry name" value="WD40/YVTN_repeat-like_dom_sf"/>
</dbReference>
<accession>A0ABD2PUM2</accession>
<sequence>AFNENENRTLESAATNRNLENIVLCWDYSESGESDSFLDAISPSSSRKDTLVDQSELELFAQNLDADEEQEEETNKQKLLPHSRHTIKPSLMSAIYNVVKSSKDALAEGKSFDFVLACSLRIPDFSSRTSDHMVGFKDKVVAARYSGESDDEECLLLSLSNGRHWVYLPSSNTFAACILPALTEKLERLQRATASSSTTLARSSRDRQRKNAATGTPSNGLRMQSSPVTALTVEEQAQLVQEYLRTGEDALSNCCLFLPRGSFHCKDKLLAGSFRNHIYIWRVTEPSADQMLFMNMDEECLKPGTLLKNSTLFAKLQLSTISNTHVKCMDACIVQEVGLLAGGTKCGHVIIWELCEGNQLVKIAAHSACITALRIVPPTALESGNEALLEDADSDFDEAYDDFPPSPTLSQVSREDLPIGLLIGSQDGIVKRWEVGAPLLPVATAKSTLKQVTIEKKLINCRYSCYFNHRMFDLIYS</sequence>
<feature type="compositionally biased region" description="Polar residues" evidence="1">
    <location>
        <begin position="211"/>
        <end position="225"/>
    </location>
</feature>
<dbReference type="InterPro" id="IPR036322">
    <property type="entry name" value="WD40_repeat_dom_sf"/>
</dbReference>
<evidence type="ECO:0000313" key="3">
    <source>
        <dbReference type="Proteomes" id="UP001626550"/>
    </source>
</evidence>
<keyword evidence="3" id="KW-1185">Reference proteome</keyword>
<dbReference type="EMBL" id="JBJKFK010002402">
    <property type="protein sequence ID" value="KAL3311161.1"/>
    <property type="molecule type" value="Genomic_DNA"/>
</dbReference>
<evidence type="ECO:0000256" key="1">
    <source>
        <dbReference type="SAM" id="MobiDB-lite"/>
    </source>
</evidence>
<name>A0ABD2PUM2_9PLAT</name>